<proteinExistence type="predicted"/>
<dbReference type="EMBL" id="GBXM01096339">
    <property type="protein sequence ID" value="JAH12238.1"/>
    <property type="molecule type" value="Transcribed_RNA"/>
</dbReference>
<sequence>MNHTKFLINRGNVICRYYIISTARCFSWTLLARVTEQSWQSC</sequence>
<reference evidence="1" key="2">
    <citation type="journal article" date="2015" name="Fish Shellfish Immunol.">
        <title>Early steps in the European eel (Anguilla anguilla)-Vibrio vulnificus interaction in the gills: Role of the RtxA13 toxin.</title>
        <authorList>
            <person name="Callol A."/>
            <person name="Pajuelo D."/>
            <person name="Ebbesson L."/>
            <person name="Teles M."/>
            <person name="MacKenzie S."/>
            <person name="Amaro C."/>
        </authorList>
    </citation>
    <scope>NUCLEOTIDE SEQUENCE</scope>
</reference>
<organism evidence="1">
    <name type="scientific">Anguilla anguilla</name>
    <name type="common">European freshwater eel</name>
    <name type="synonym">Muraena anguilla</name>
    <dbReference type="NCBI Taxonomy" id="7936"/>
    <lineage>
        <taxon>Eukaryota</taxon>
        <taxon>Metazoa</taxon>
        <taxon>Chordata</taxon>
        <taxon>Craniata</taxon>
        <taxon>Vertebrata</taxon>
        <taxon>Euteleostomi</taxon>
        <taxon>Actinopterygii</taxon>
        <taxon>Neopterygii</taxon>
        <taxon>Teleostei</taxon>
        <taxon>Anguilliformes</taxon>
        <taxon>Anguillidae</taxon>
        <taxon>Anguilla</taxon>
    </lineage>
</organism>
<dbReference type="AlphaFoldDB" id="A0A0E9Q828"/>
<protein>
    <submittedName>
        <fullName evidence="1">Uncharacterized protein</fullName>
    </submittedName>
</protein>
<reference evidence="1" key="1">
    <citation type="submission" date="2014-11" db="EMBL/GenBank/DDBJ databases">
        <authorList>
            <person name="Amaro Gonzalez C."/>
        </authorList>
    </citation>
    <scope>NUCLEOTIDE SEQUENCE</scope>
</reference>
<name>A0A0E9Q828_ANGAN</name>
<evidence type="ECO:0000313" key="1">
    <source>
        <dbReference type="EMBL" id="JAH12238.1"/>
    </source>
</evidence>
<accession>A0A0E9Q828</accession>